<dbReference type="EMBL" id="KZ679678">
    <property type="protein sequence ID" value="PTB56484.1"/>
    <property type="molecule type" value="Genomic_DNA"/>
</dbReference>
<evidence type="ECO:0000256" key="1">
    <source>
        <dbReference type="SAM" id="MobiDB-lite"/>
    </source>
</evidence>
<feature type="compositionally biased region" description="Basic and acidic residues" evidence="1">
    <location>
        <begin position="41"/>
        <end position="53"/>
    </location>
</feature>
<protein>
    <submittedName>
        <fullName evidence="3">Uncharacterized protein</fullName>
    </submittedName>
</protein>
<feature type="region of interest" description="Disordered" evidence="1">
    <location>
        <begin position="28"/>
        <end position="53"/>
    </location>
</feature>
<feature type="chain" id="PRO_5015716089" evidence="2">
    <location>
        <begin position="28"/>
        <end position="53"/>
    </location>
</feature>
<proteinExistence type="predicted"/>
<sequence>MYWTGACSMPVVLLLLLVSYAFRPTSCRKDPAKRKGKKKPKGMEKEKLKAIQI</sequence>
<keyword evidence="4" id="KW-1185">Reference proteome</keyword>
<evidence type="ECO:0000256" key="2">
    <source>
        <dbReference type="SAM" id="SignalP"/>
    </source>
</evidence>
<evidence type="ECO:0000313" key="3">
    <source>
        <dbReference type="EMBL" id="PTB56484.1"/>
    </source>
</evidence>
<organism evidence="3 4">
    <name type="scientific">Trichoderma harzianum CBS 226.95</name>
    <dbReference type="NCBI Taxonomy" id="983964"/>
    <lineage>
        <taxon>Eukaryota</taxon>
        <taxon>Fungi</taxon>
        <taxon>Dikarya</taxon>
        <taxon>Ascomycota</taxon>
        <taxon>Pezizomycotina</taxon>
        <taxon>Sordariomycetes</taxon>
        <taxon>Hypocreomycetidae</taxon>
        <taxon>Hypocreales</taxon>
        <taxon>Hypocreaceae</taxon>
        <taxon>Trichoderma</taxon>
    </lineage>
</organism>
<dbReference type="GeneID" id="36627344"/>
<dbReference type="RefSeq" id="XP_024776161.1">
    <property type="nucleotide sequence ID" value="XM_024918775.1"/>
</dbReference>
<gene>
    <name evidence="3" type="ORF">M431DRAFT_506237</name>
</gene>
<dbReference type="Proteomes" id="UP000241690">
    <property type="component" value="Unassembled WGS sequence"/>
</dbReference>
<evidence type="ECO:0000313" key="4">
    <source>
        <dbReference type="Proteomes" id="UP000241690"/>
    </source>
</evidence>
<dbReference type="AlphaFoldDB" id="A0A2T4AHC0"/>
<feature type="compositionally biased region" description="Basic residues" evidence="1">
    <location>
        <begin position="31"/>
        <end position="40"/>
    </location>
</feature>
<reference evidence="3 4" key="1">
    <citation type="submission" date="2016-07" db="EMBL/GenBank/DDBJ databases">
        <title>Multiple horizontal gene transfer events from other fungi enriched the ability of initially mycotrophic Trichoderma (Ascomycota) to feed on dead plant biomass.</title>
        <authorList>
            <consortium name="DOE Joint Genome Institute"/>
            <person name="Aerts A."/>
            <person name="Atanasova L."/>
            <person name="Chenthamara K."/>
            <person name="Zhang J."/>
            <person name="Grujic M."/>
            <person name="Henrissat B."/>
            <person name="Kuo A."/>
            <person name="Salamov A."/>
            <person name="Lipzen A."/>
            <person name="Labutti K."/>
            <person name="Barry K."/>
            <person name="Miao Y."/>
            <person name="Rahimi M.J."/>
            <person name="Shen Q."/>
            <person name="Grigoriev I.V."/>
            <person name="Kubicek C.P."/>
            <person name="Druzhinina I.S."/>
        </authorList>
    </citation>
    <scope>NUCLEOTIDE SEQUENCE [LARGE SCALE GENOMIC DNA]</scope>
    <source>
        <strain evidence="3 4">CBS 226.95</strain>
    </source>
</reference>
<keyword evidence="2" id="KW-0732">Signal</keyword>
<name>A0A2T4AHC0_TRIHA</name>
<accession>A0A2T4AHC0</accession>
<feature type="signal peptide" evidence="2">
    <location>
        <begin position="1"/>
        <end position="27"/>
    </location>
</feature>